<dbReference type="AlphaFoldDB" id="A0A0F0LHM4"/>
<name>A0A0F0LHM4_9MICO</name>
<dbReference type="Pfam" id="PF18029">
    <property type="entry name" value="Glyoxalase_6"/>
    <property type="match status" value="2"/>
</dbReference>
<dbReference type="PANTHER" id="PTHR35908:SF1">
    <property type="entry name" value="CONSERVED PROTEIN"/>
    <property type="match status" value="1"/>
</dbReference>
<organism evidence="2 3">
    <name type="scientific">Microbacterium azadirachtae</name>
    <dbReference type="NCBI Taxonomy" id="582680"/>
    <lineage>
        <taxon>Bacteria</taxon>
        <taxon>Bacillati</taxon>
        <taxon>Actinomycetota</taxon>
        <taxon>Actinomycetes</taxon>
        <taxon>Micrococcales</taxon>
        <taxon>Microbacteriaceae</taxon>
        <taxon>Microbacterium</taxon>
    </lineage>
</organism>
<feature type="domain" description="Glyoxalase-like" evidence="1">
    <location>
        <begin position="131"/>
        <end position="229"/>
    </location>
</feature>
<dbReference type="CDD" id="cd06587">
    <property type="entry name" value="VOC"/>
    <property type="match status" value="1"/>
</dbReference>
<reference evidence="2 3" key="1">
    <citation type="submission" date="2015-02" db="EMBL/GenBank/DDBJ databases">
        <title>Draft genome sequences of ten Microbacterium spp. with emphasis on heavy metal contaminated environments.</title>
        <authorList>
            <person name="Corretto E."/>
        </authorList>
    </citation>
    <scope>NUCLEOTIDE SEQUENCE [LARGE SCALE GENOMIC DNA]</scope>
    <source>
        <strain evidence="2 3">ARN176</strain>
    </source>
</reference>
<dbReference type="Gene3D" id="3.10.180.10">
    <property type="entry name" value="2,3-Dihydroxybiphenyl 1,2-Dioxygenase, domain 1"/>
    <property type="match status" value="2"/>
</dbReference>
<keyword evidence="3" id="KW-1185">Reference proteome</keyword>
<comment type="caution">
    <text evidence="2">The sequence shown here is derived from an EMBL/GenBank/DDBJ whole genome shotgun (WGS) entry which is preliminary data.</text>
</comment>
<protein>
    <submittedName>
        <fullName evidence="2">Glyoxalase-like domain protein</fullName>
    </submittedName>
</protein>
<feature type="domain" description="Glyoxalase-like" evidence="1">
    <location>
        <begin position="8"/>
        <end position="112"/>
    </location>
</feature>
<dbReference type="EMBL" id="JYIX01000037">
    <property type="protein sequence ID" value="KJL32169.1"/>
    <property type="molecule type" value="Genomic_DNA"/>
</dbReference>
<dbReference type="STRING" id="582680.RS86_02638"/>
<gene>
    <name evidence="2" type="ORF">RS86_02638</name>
</gene>
<dbReference type="RefSeq" id="WP_045272714.1">
    <property type="nucleotide sequence ID" value="NZ_JYIX01000037.1"/>
</dbReference>
<sequence>MPLELESVMFRGTDPSRAATFWATMFQRSPQEDPDGILLAGTPTQVGLRFGRGGAHSPLKNRVHLHLSRVDRTQRETIAAAEKAGGRRLGSGNIPAGSYAVMSDPTGDEFCMIEDQNRYLDGCGPFGEATCEGTRASGRFWSEALGWPLVWDQGEETAIQSPAGGTKLAWSGDQIDPARDPSRQVFVLAVDPGGLPDELERLVSLGATLIGAGPTGATILRDPDGVEFLIRS</sequence>
<dbReference type="PATRIC" id="fig|582680.6.peg.2708"/>
<evidence type="ECO:0000313" key="3">
    <source>
        <dbReference type="Proteomes" id="UP000033740"/>
    </source>
</evidence>
<evidence type="ECO:0000313" key="2">
    <source>
        <dbReference type="EMBL" id="KJL32169.1"/>
    </source>
</evidence>
<proteinExistence type="predicted"/>
<accession>A0A0F0LHM4</accession>
<dbReference type="PANTHER" id="PTHR35908">
    <property type="entry name" value="HYPOTHETICAL FUSION PROTEIN"/>
    <property type="match status" value="1"/>
</dbReference>
<evidence type="ECO:0000259" key="1">
    <source>
        <dbReference type="Pfam" id="PF18029"/>
    </source>
</evidence>
<dbReference type="Proteomes" id="UP000033740">
    <property type="component" value="Unassembled WGS sequence"/>
</dbReference>
<dbReference type="InterPro" id="IPR041581">
    <property type="entry name" value="Glyoxalase_6"/>
</dbReference>
<dbReference type="SUPFAM" id="SSF54593">
    <property type="entry name" value="Glyoxalase/Bleomycin resistance protein/Dihydroxybiphenyl dioxygenase"/>
    <property type="match status" value="2"/>
</dbReference>
<dbReference type="InterPro" id="IPR029068">
    <property type="entry name" value="Glyas_Bleomycin-R_OHBP_Dase"/>
</dbReference>